<evidence type="ECO:0000259" key="1">
    <source>
        <dbReference type="Pfam" id="PF15115"/>
    </source>
</evidence>
<feature type="domain" description="Domain of unknown function with conserved HDNR motif" evidence="1">
    <location>
        <begin position="1"/>
        <end position="165"/>
    </location>
</feature>
<keyword evidence="3" id="KW-1185">Reference proteome</keyword>
<organism evidence="2 3">
    <name type="scientific">Larimichthys crocea</name>
    <name type="common">Large yellow croaker</name>
    <name type="synonym">Pseudosciaena crocea</name>
    <dbReference type="NCBI Taxonomy" id="215358"/>
    <lineage>
        <taxon>Eukaryota</taxon>
        <taxon>Metazoa</taxon>
        <taxon>Chordata</taxon>
        <taxon>Craniata</taxon>
        <taxon>Vertebrata</taxon>
        <taxon>Euteleostomi</taxon>
        <taxon>Actinopterygii</taxon>
        <taxon>Neopterygii</taxon>
        <taxon>Teleostei</taxon>
        <taxon>Neoteleostei</taxon>
        <taxon>Acanthomorphata</taxon>
        <taxon>Eupercaria</taxon>
        <taxon>Sciaenidae</taxon>
        <taxon>Larimichthys</taxon>
    </lineage>
</organism>
<dbReference type="KEGG" id="lco:104929393"/>
<dbReference type="PANTHER" id="PTHR35440:SF1">
    <property type="entry name" value="TESTIS-EXPRESSED PROTEIN 36"/>
    <property type="match status" value="1"/>
</dbReference>
<dbReference type="OrthoDB" id="10003408at2759"/>
<dbReference type="AlphaFoldDB" id="A0A6G0HNF9"/>
<dbReference type="PANTHER" id="PTHR35440">
    <property type="entry name" value="TESTIS-EXPRESSED PROTEIN 36"/>
    <property type="match status" value="1"/>
</dbReference>
<name>A0A6G0HNF9_LARCR</name>
<comment type="caution">
    <text evidence="2">The sequence shown here is derived from an EMBL/GenBank/DDBJ whole genome shotgun (WGS) entry which is preliminary data.</text>
</comment>
<dbReference type="Pfam" id="PF15115">
    <property type="entry name" value="HDNR"/>
    <property type="match status" value="1"/>
</dbReference>
<protein>
    <submittedName>
        <fullName evidence="2">Testis-expressed protein 36</fullName>
    </submittedName>
</protein>
<evidence type="ECO:0000313" key="3">
    <source>
        <dbReference type="Proteomes" id="UP000424527"/>
    </source>
</evidence>
<dbReference type="EMBL" id="REGW02000021">
    <property type="protein sequence ID" value="KAE8280744.1"/>
    <property type="molecule type" value="Genomic_DNA"/>
</dbReference>
<gene>
    <name evidence="2" type="ORF">D5F01_LYC21307</name>
</gene>
<reference evidence="2 3" key="1">
    <citation type="submission" date="2019-07" db="EMBL/GenBank/DDBJ databases">
        <title>Chromosome genome assembly for large yellow croaker.</title>
        <authorList>
            <person name="Xiao S."/>
        </authorList>
    </citation>
    <scope>NUCLEOTIDE SEQUENCE [LARGE SCALE GENOMIC DNA]</scope>
    <source>
        <strain evidence="2">JMULYC20181020</strain>
        <tissue evidence="2">Muscle</tissue>
    </source>
</reference>
<dbReference type="Proteomes" id="UP000424527">
    <property type="component" value="Unassembled WGS sequence"/>
</dbReference>
<sequence>MVKGGKRYSSMSNDGKWFAHPVSPESKARSCHTGIMLTQAESSLPQALNFERYPKWKTRQESREYPFSDHDNKHTLKDNISVFSRGVGRRKCLDDHRQHNSHFCLCHDGADNSTEQTRGNITNYQTDFMVKQAVNGPTSTRRFPRNHQQKSAEAALAQAGEQFMWFGRHDSDFSDTLQVLAATNYSAPSKP</sequence>
<accession>A0A6G0HNF9</accession>
<dbReference type="InterPro" id="IPR029369">
    <property type="entry name" value="HDNR"/>
</dbReference>
<evidence type="ECO:0000313" key="2">
    <source>
        <dbReference type="EMBL" id="KAE8280744.1"/>
    </source>
</evidence>
<proteinExistence type="predicted"/>